<feature type="domain" description="Major facilitator superfamily (MFS) profile" evidence="6">
    <location>
        <begin position="206"/>
        <end position="400"/>
    </location>
</feature>
<evidence type="ECO:0000256" key="1">
    <source>
        <dbReference type="ARBA" id="ARBA00004651"/>
    </source>
</evidence>
<feature type="transmembrane region" description="Helical" evidence="5">
    <location>
        <begin position="242"/>
        <end position="261"/>
    </location>
</feature>
<dbReference type="AlphaFoldDB" id="A0A841FY57"/>
<feature type="transmembrane region" description="Helical" evidence="5">
    <location>
        <begin position="273"/>
        <end position="291"/>
    </location>
</feature>
<evidence type="ECO:0000256" key="3">
    <source>
        <dbReference type="ARBA" id="ARBA00022989"/>
    </source>
</evidence>
<name>A0A841FY57_9ACTN</name>
<keyword evidence="8" id="KW-1185">Reference proteome</keyword>
<feature type="transmembrane region" description="Helical" evidence="5">
    <location>
        <begin position="332"/>
        <end position="353"/>
    </location>
</feature>
<sequence length="400" mass="41091">MTPPASPDASTRRERRAMYAASLFNGPAELLDFVLPLWAGLTLNASAAQVGMLMAVEMAASVLMRPLAGVLADRVERRVLAGIGALVYAVSCVGYALAGSVTAAAVAAVLGGLGGAVFWVALRAMVAERLPRDPAVFPKLLSAEETGSWIAFVAAMSTLSMIGFRSVFLACAVACVAAAVALFSGPSRVEPLAPTAPGGIAALSRRLWPMLLAVVTTMIAEAAVALLLLLRLQRDFDLGVQQIALVFLPGAIAISALPQYLHRFTVRFGRRAVLAAASLLSATFAASLAWAPNPWVIGALWILAGAAWAAVIPIQQAVIAEASGGARVGRGMGLYESACLVGAMLGGLAAGLLFDGPGWIAACLVSAAVIACGAVLMPFAVGRLGVADRPTPPEREPDLV</sequence>
<dbReference type="InterPro" id="IPR011701">
    <property type="entry name" value="MFS"/>
</dbReference>
<proteinExistence type="predicted"/>
<dbReference type="Proteomes" id="UP000548476">
    <property type="component" value="Unassembled WGS sequence"/>
</dbReference>
<comment type="caution">
    <text evidence="7">The sequence shown here is derived from an EMBL/GenBank/DDBJ whole genome shotgun (WGS) entry which is preliminary data.</text>
</comment>
<accession>A0A841FY57</accession>
<feature type="transmembrane region" description="Helical" evidence="5">
    <location>
        <begin position="20"/>
        <end position="41"/>
    </location>
</feature>
<gene>
    <name evidence="7" type="ORF">HNR73_004773</name>
</gene>
<evidence type="ECO:0000259" key="6">
    <source>
        <dbReference type="PROSITE" id="PS50850"/>
    </source>
</evidence>
<feature type="transmembrane region" description="Helical" evidence="5">
    <location>
        <begin position="103"/>
        <end position="122"/>
    </location>
</feature>
<keyword evidence="4 5" id="KW-0472">Membrane</keyword>
<reference evidence="7 8" key="1">
    <citation type="submission" date="2020-08" db="EMBL/GenBank/DDBJ databases">
        <title>Genomic Encyclopedia of Type Strains, Phase IV (KMG-IV): sequencing the most valuable type-strain genomes for metagenomic binning, comparative biology and taxonomic classification.</title>
        <authorList>
            <person name="Goeker M."/>
        </authorList>
    </citation>
    <scope>NUCLEOTIDE SEQUENCE [LARGE SCALE GENOMIC DNA]</scope>
    <source>
        <strain evidence="7 8">YIM 65646</strain>
    </source>
</reference>
<evidence type="ECO:0000313" key="7">
    <source>
        <dbReference type="EMBL" id="MBB6036900.1"/>
    </source>
</evidence>
<dbReference type="SUPFAM" id="SSF103473">
    <property type="entry name" value="MFS general substrate transporter"/>
    <property type="match status" value="1"/>
</dbReference>
<keyword evidence="3 5" id="KW-1133">Transmembrane helix</keyword>
<feature type="transmembrane region" description="Helical" evidence="5">
    <location>
        <begin position="207"/>
        <end position="230"/>
    </location>
</feature>
<dbReference type="InterPro" id="IPR036259">
    <property type="entry name" value="MFS_trans_sf"/>
</dbReference>
<dbReference type="PANTHER" id="PTHR23518">
    <property type="entry name" value="C-METHYLTRANSFERASE"/>
    <property type="match status" value="1"/>
</dbReference>
<dbReference type="Pfam" id="PF07690">
    <property type="entry name" value="MFS_1"/>
    <property type="match status" value="1"/>
</dbReference>
<keyword evidence="2 5" id="KW-0812">Transmembrane</keyword>
<organism evidence="7 8">
    <name type="scientific">Phytomonospora endophytica</name>
    <dbReference type="NCBI Taxonomy" id="714109"/>
    <lineage>
        <taxon>Bacteria</taxon>
        <taxon>Bacillati</taxon>
        <taxon>Actinomycetota</taxon>
        <taxon>Actinomycetes</taxon>
        <taxon>Micromonosporales</taxon>
        <taxon>Micromonosporaceae</taxon>
        <taxon>Phytomonospora</taxon>
    </lineage>
</organism>
<feature type="transmembrane region" description="Helical" evidence="5">
    <location>
        <begin position="167"/>
        <end position="186"/>
    </location>
</feature>
<evidence type="ECO:0000256" key="4">
    <source>
        <dbReference type="ARBA" id="ARBA00023136"/>
    </source>
</evidence>
<feature type="transmembrane region" description="Helical" evidence="5">
    <location>
        <begin position="359"/>
        <end position="381"/>
    </location>
</feature>
<feature type="transmembrane region" description="Helical" evidence="5">
    <location>
        <begin position="297"/>
        <end position="320"/>
    </location>
</feature>
<protein>
    <submittedName>
        <fullName evidence="7">MFS family permease</fullName>
    </submittedName>
</protein>
<dbReference type="PROSITE" id="PS50850">
    <property type="entry name" value="MFS"/>
    <property type="match status" value="1"/>
</dbReference>
<dbReference type="GO" id="GO:0005886">
    <property type="term" value="C:plasma membrane"/>
    <property type="evidence" value="ECO:0007669"/>
    <property type="project" value="UniProtKB-SubCell"/>
</dbReference>
<dbReference type="Gene3D" id="1.20.1250.20">
    <property type="entry name" value="MFS general substrate transporter like domains"/>
    <property type="match status" value="2"/>
</dbReference>
<comment type="subcellular location">
    <subcellularLocation>
        <location evidence="1">Cell membrane</location>
        <topology evidence="1">Multi-pass membrane protein</topology>
    </subcellularLocation>
</comment>
<evidence type="ECO:0000256" key="2">
    <source>
        <dbReference type="ARBA" id="ARBA00022692"/>
    </source>
</evidence>
<dbReference type="RefSeq" id="WP_184789731.1">
    <property type="nucleotide sequence ID" value="NZ_BONT01000056.1"/>
</dbReference>
<dbReference type="PANTHER" id="PTHR23518:SF2">
    <property type="entry name" value="MAJOR FACILITATOR SUPERFAMILY TRANSPORTER"/>
    <property type="match status" value="1"/>
</dbReference>
<dbReference type="GO" id="GO:0022857">
    <property type="term" value="F:transmembrane transporter activity"/>
    <property type="evidence" value="ECO:0007669"/>
    <property type="project" value="InterPro"/>
</dbReference>
<evidence type="ECO:0000313" key="8">
    <source>
        <dbReference type="Proteomes" id="UP000548476"/>
    </source>
</evidence>
<evidence type="ECO:0000256" key="5">
    <source>
        <dbReference type="SAM" id="Phobius"/>
    </source>
</evidence>
<dbReference type="InterPro" id="IPR020846">
    <property type="entry name" value="MFS_dom"/>
</dbReference>
<dbReference type="EMBL" id="JACHGT010000010">
    <property type="protein sequence ID" value="MBB6036900.1"/>
    <property type="molecule type" value="Genomic_DNA"/>
</dbReference>
<feature type="transmembrane region" description="Helical" evidence="5">
    <location>
        <begin position="79"/>
        <end position="97"/>
    </location>
</feature>
<feature type="transmembrane region" description="Helical" evidence="5">
    <location>
        <begin position="47"/>
        <end position="67"/>
    </location>
</feature>